<sequence length="584" mass="60905">MSSRFSIGPARARSVLLDVWVLVPSAILLWPLLTSGGYPLAKDLVFTPQPPFTLDTLGLGAEPPRAVPLDAVVWLGSWFVGGAVLARVALLAALLLAGWGAHRMLPSGPFAARLLMAGIAVWNPFTVERLALGQWALLLGYAATWWLLPAVGVALQRRDARSTARVVLWAAIASVTPTGGVVALLVVLAVVLVRGRERIGAVLLAAVLGLQLPWVLAGFLGASARSADPDGLTAFAARAESGAGVLVSLLGLGGIWDGSSVPVSREGVTPVVVAALVVGGVLVLALMPRARRELPMWREAMVLGVLGLLMAGATSTPIGRDAVSALMSVPGVPLLRDAQKWILLLAPLALGSIALVFALGARALRLGAWPAVWVVAAMCVPFLMLPDGASTVSSTVRPVQYPSDFAAVRTALQNGHAGAVVVLPWRSYRAFTWGSDQSVFDPASRWFDREVIRDDTLQVGGLAVSGESRRARSVAAWVDDGRLDASDREALRDTGVGWVLVYADDPVAGELDLAGLTPVAGRADVVLYSLGDAAKVPGPGVAKVVVMASGFALAALLVLGSAVAVAVPRRRRDRTGADPSDLLQ</sequence>
<reference evidence="2" key="1">
    <citation type="submission" date="2019-09" db="EMBL/GenBank/DDBJ databases">
        <authorList>
            <person name="Li J."/>
        </authorList>
    </citation>
    <scope>NUCLEOTIDE SEQUENCE [LARGE SCALE GENOMIC DNA]</scope>
    <source>
        <strain evidence="2">NRBC 14897</strain>
    </source>
</reference>
<organism evidence="2 3">
    <name type="scientific">Aeromicrobium fastidiosum</name>
    <dbReference type="NCBI Taxonomy" id="52699"/>
    <lineage>
        <taxon>Bacteria</taxon>
        <taxon>Bacillati</taxon>
        <taxon>Actinomycetota</taxon>
        <taxon>Actinomycetes</taxon>
        <taxon>Propionibacteriales</taxon>
        <taxon>Nocardioidaceae</taxon>
        <taxon>Aeromicrobium</taxon>
    </lineage>
</organism>
<accession>A0A641APV3</accession>
<feature type="transmembrane region" description="Helical" evidence="1">
    <location>
        <begin position="338"/>
        <end position="359"/>
    </location>
</feature>
<keyword evidence="1" id="KW-0472">Membrane</keyword>
<feature type="transmembrane region" description="Helical" evidence="1">
    <location>
        <begin position="199"/>
        <end position="223"/>
    </location>
</feature>
<dbReference type="Proteomes" id="UP001515100">
    <property type="component" value="Unassembled WGS sequence"/>
</dbReference>
<feature type="transmembrane region" description="Helical" evidence="1">
    <location>
        <begin position="366"/>
        <end position="385"/>
    </location>
</feature>
<feature type="transmembrane region" description="Helical" evidence="1">
    <location>
        <begin position="110"/>
        <end position="127"/>
    </location>
</feature>
<feature type="transmembrane region" description="Helical" evidence="1">
    <location>
        <begin position="235"/>
        <end position="256"/>
    </location>
</feature>
<gene>
    <name evidence="2" type="ORF">ESP62_010435</name>
</gene>
<comment type="caution">
    <text evidence="2">The sequence shown here is derived from an EMBL/GenBank/DDBJ whole genome shotgun (WGS) entry which is preliminary data.</text>
</comment>
<feature type="transmembrane region" description="Helical" evidence="1">
    <location>
        <begin position="544"/>
        <end position="567"/>
    </location>
</feature>
<feature type="transmembrane region" description="Helical" evidence="1">
    <location>
        <begin position="133"/>
        <end position="155"/>
    </location>
</feature>
<feature type="transmembrane region" description="Helical" evidence="1">
    <location>
        <begin position="300"/>
        <end position="318"/>
    </location>
</feature>
<proteinExistence type="predicted"/>
<protein>
    <recommendedName>
        <fullName evidence="4">YfhO family protein</fullName>
    </recommendedName>
</protein>
<dbReference type="EMBL" id="SDPP02000002">
    <property type="protein sequence ID" value="KAA1378741.1"/>
    <property type="molecule type" value="Genomic_DNA"/>
</dbReference>
<name>A0A641APV3_9ACTN</name>
<feature type="transmembrane region" description="Helical" evidence="1">
    <location>
        <begin position="72"/>
        <end position="98"/>
    </location>
</feature>
<dbReference type="RefSeq" id="WP_129182065.1">
    <property type="nucleotide sequence ID" value="NZ_JAGIOG010000001.1"/>
</dbReference>
<keyword evidence="1" id="KW-0812">Transmembrane</keyword>
<evidence type="ECO:0000313" key="2">
    <source>
        <dbReference type="EMBL" id="KAA1378741.1"/>
    </source>
</evidence>
<feature type="transmembrane region" description="Helical" evidence="1">
    <location>
        <begin position="12"/>
        <end position="33"/>
    </location>
</feature>
<evidence type="ECO:0000313" key="3">
    <source>
        <dbReference type="Proteomes" id="UP001515100"/>
    </source>
</evidence>
<evidence type="ECO:0008006" key="4">
    <source>
        <dbReference type="Google" id="ProtNLM"/>
    </source>
</evidence>
<evidence type="ECO:0000256" key="1">
    <source>
        <dbReference type="SAM" id="Phobius"/>
    </source>
</evidence>
<keyword evidence="3" id="KW-1185">Reference proteome</keyword>
<feature type="transmembrane region" description="Helical" evidence="1">
    <location>
        <begin position="268"/>
        <end position="288"/>
    </location>
</feature>
<dbReference type="AlphaFoldDB" id="A0A641APV3"/>
<keyword evidence="1" id="KW-1133">Transmembrane helix</keyword>
<dbReference type="OrthoDB" id="3463898at2"/>
<feature type="transmembrane region" description="Helical" evidence="1">
    <location>
        <begin position="167"/>
        <end position="193"/>
    </location>
</feature>